<reference evidence="1 2" key="1">
    <citation type="journal article" date="2014" name="Nat. Commun.">
        <title>Molecular traces of alternative social organization in a termite genome.</title>
        <authorList>
            <person name="Terrapon N."/>
            <person name="Li C."/>
            <person name="Robertson H.M."/>
            <person name="Ji L."/>
            <person name="Meng X."/>
            <person name="Booth W."/>
            <person name="Chen Z."/>
            <person name="Childers C.P."/>
            <person name="Glastad K.M."/>
            <person name="Gokhale K."/>
            <person name="Gowin J."/>
            <person name="Gronenberg W."/>
            <person name="Hermansen R.A."/>
            <person name="Hu H."/>
            <person name="Hunt B.G."/>
            <person name="Huylmans A.K."/>
            <person name="Khalil S.M."/>
            <person name="Mitchell R.D."/>
            <person name="Munoz-Torres M.C."/>
            <person name="Mustard J.A."/>
            <person name="Pan H."/>
            <person name="Reese J.T."/>
            <person name="Scharf M.E."/>
            <person name="Sun F."/>
            <person name="Vogel H."/>
            <person name="Xiao J."/>
            <person name="Yang W."/>
            <person name="Yang Z."/>
            <person name="Yang Z."/>
            <person name="Zhou J."/>
            <person name="Zhu J."/>
            <person name="Brent C.S."/>
            <person name="Elsik C.G."/>
            <person name="Goodisman M.A."/>
            <person name="Liberles D.A."/>
            <person name="Roe R.M."/>
            <person name="Vargo E.L."/>
            <person name="Vilcinskas A."/>
            <person name="Wang J."/>
            <person name="Bornberg-Bauer E."/>
            <person name="Korb J."/>
            <person name="Zhang G."/>
            <person name="Liebig J."/>
        </authorList>
    </citation>
    <scope>NUCLEOTIDE SEQUENCE [LARGE SCALE GENOMIC DNA]</scope>
    <source>
        <tissue evidence="1">Whole organism</tissue>
    </source>
</reference>
<organism evidence="1 2">
    <name type="scientific">Zootermopsis nevadensis</name>
    <name type="common">Dampwood termite</name>
    <dbReference type="NCBI Taxonomy" id="136037"/>
    <lineage>
        <taxon>Eukaryota</taxon>
        <taxon>Metazoa</taxon>
        <taxon>Ecdysozoa</taxon>
        <taxon>Arthropoda</taxon>
        <taxon>Hexapoda</taxon>
        <taxon>Insecta</taxon>
        <taxon>Pterygota</taxon>
        <taxon>Neoptera</taxon>
        <taxon>Polyneoptera</taxon>
        <taxon>Dictyoptera</taxon>
        <taxon>Blattodea</taxon>
        <taxon>Blattoidea</taxon>
        <taxon>Termitoidae</taxon>
        <taxon>Termopsidae</taxon>
        <taxon>Zootermopsis</taxon>
    </lineage>
</organism>
<dbReference type="Proteomes" id="UP000027135">
    <property type="component" value="Unassembled WGS sequence"/>
</dbReference>
<dbReference type="EMBL" id="KK852619">
    <property type="protein sequence ID" value="KDR20103.1"/>
    <property type="molecule type" value="Genomic_DNA"/>
</dbReference>
<evidence type="ECO:0000313" key="2">
    <source>
        <dbReference type="Proteomes" id="UP000027135"/>
    </source>
</evidence>
<evidence type="ECO:0000313" key="1">
    <source>
        <dbReference type="EMBL" id="KDR20103.1"/>
    </source>
</evidence>
<gene>
    <name evidence="1" type="ORF">L798_05566</name>
</gene>
<proteinExistence type="predicted"/>
<protein>
    <submittedName>
        <fullName evidence="1">Uncharacterized protein</fullName>
    </submittedName>
</protein>
<dbReference type="AlphaFoldDB" id="A0A067RBA1"/>
<sequence length="112" mass="13026">MASNCTCITWLYSARALFFSNAAIIKDSLSHYQKGSMYILYCNVRPEFKIGKQPGMVGYTIDVNLIYGFQHRRLRRYLRVVTQCSRVTDVSEERITTVINDFWIAFNLTTSH</sequence>
<dbReference type="InParanoid" id="A0A067RBA1"/>
<name>A0A067RBA1_ZOONE</name>
<keyword evidence="2" id="KW-1185">Reference proteome</keyword>
<accession>A0A067RBA1</accession>